<reference evidence="2" key="1">
    <citation type="submission" date="2022-05" db="EMBL/GenBank/DDBJ databases">
        <title>Sphingomonas sp. strain MG17 Genome sequencing and assembly.</title>
        <authorList>
            <person name="Kim I."/>
        </authorList>
    </citation>
    <scope>NUCLEOTIDE SEQUENCE</scope>
    <source>
        <strain evidence="2">MG17</strain>
    </source>
</reference>
<proteinExistence type="predicted"/>
<keyword evidence="1" id="KW-1133">Transmembrane helix</keyword>
<sequence length="57" mass="6002">MWIGVGAWLALAAGSGVADWRRARRSEADAVGFMPWTFIQIMAILGAVVTAALAIKG</sequence>
<dbReference type="Proteomes" id="UP001139451">
    <property type="component" value="Unassembled WGS sequence"/>
</dbReference>
<keyword evidence="1" id="KW-0812">Transmembrane</keyword>
<dbReference type="RefSeq" id="WP_254297165.1">
    <property type="nucleotide sequence ID" value="NZ_JAMLDX010000031.1"/>
</dbReference>
<name>A0A9X2HRJ0_9SPHN</name>
<dbReference type="AlphaFoldDB" id="A0A9X2HRJ0"/>
<feature type="transmembrane region" description="Helical" evidence="1">
    <location>
        <begin position="34"/>
        <end position="55"/>
    </location>
</feature>
<evidence type="ECO:0000256" key="1">
    <source>
        <dbReference type="SAM" id="Phobius"/>
    </source>
</evidence>
<gene>
    <name evidence="2" type="ORF">M9978_22015</name>
</gene>
<comment type="caution">
    <text evidence="2">The sequence shown here is derived from an EMBL/GenBank/DDBJ whole genome shotgun (WGS) entry which is preliminary data.</text>
</comment>
<protein>
    <submittedName>
        <fullName evidence="2">Uncharacterized protein</fullName>
    </submittedName>
</protein>
<dbReference type="EMBL" id="JAMLDX010000031">
    <property type="protein sequence ID" value="MCP3733086.1"/>
    <property type="molecule type" value="Genomic_DNA"/>
</dbReference>
<keyword evidence="1" id="KW-0472">Membrane</keyword>
<organism evidence="2 3">
    <name type="scientific">Sphingomonas tagetis</name>
    <dbReference type="NCBI Taxonomy" id="2949092"/>
    <lineage>
        <taxon>Bacteria</taxon>
        <taxon>Pseudomonadati</taxon>
        <taxon>Pseudomonadota</taxon>
        <taxon>Alphaproteobacteria</taxon>
        <taxon>Sphingomonadales</taxon>
        <taxon>Sphingomonadaceae</taxon>
        <taxon>Sphingomonas</taxon>
    </lineage>
</organism>
<keyword evidence="3" id="KW-1185">Reference proteome</keyword>
<evidence type="ECO:0000313" key="2">
    <source>
        <dbReference type="EMBL" id="MCP3733086.1"/>
    </source>
</evidence>
<evidence type="ECO:0000313" key="3">
    <source>
        <dbReference type="Proteomes" id="UP001139451"/>
    </source>
</evidence>
<accession>A0A9X2HRJ0</accession>